<feature type="transmembrane region" description="Helical" evidence="1">
    <location>
        <begin position="37"/>
        <end position="59"/>
    </location>
</feature>
<feature type="transmembrane region" description="Helical" evidence="1">
    <location>
        <begin position="211"/>
        <end position="230"/>
    </location>
</feature>
<evidence type="ECO:0000313" key="3">
    <source>
        <dbReference type="Proteomes" id="UP000600363"/>
    </source>
</evidence>
<feature type="transmembrane region" description="Helical" evidence="1">
    <location>
        <begin position="6"/>
        <end position="25"/>
    </location>
</feature>
<feature type="transmembrane region" description="Helical" evidence="1">
    <location>
        <begin position="132"/>
        <end position="155"/>
    </location>
</feature>
<keyword evidence="1" id="KW-0472">Membrane</keyword>
<comment type="caution">
    <text evidence="2">The sequence shown here is derived from an EMBL/GenBank/DDBJ whole genome shotgun (WGS) entry which is preliminary data.</text>
</comment>
<accession>A0A832RXY6</accession>
<organism evidence="2 3">
    <name type="scientific">Methermicoccus shengliensis</name>
    <dbReference type="NCBI Taxonomy" id="660064"/>
    <lineage>
        <taxon>Archaea</taxon>
        <taxon>Methanobacteriati</taxon>
        <taxon>Methanobacteriota</taxon>
        <taxon>Stenosarchaea group</taxon>
        <taxon>Methanomicrobia</taxon>
        <taxon>Methanosarcinales</taxon>
        <taxon>Methermicoccaceae</taxon>
        <taxon>Methermicoccus</taxon>
    </lineage>
</organism>
<sequence>MDDVSGVMLTGVLLGIAVFGAKSGIGCGLSSLSRRELVGVAGAYLLMAVVASMLAGSIFSHIGTAVLTLGVAMHALMGIALIVGGMHTVKSFVCNHRDITRRTFLIISAPCPVCLAATFLACSVLQSLGDMGALKVGALVGATFALSIGTASYAARRIRGATARAPALLGNIMMFLGMFYVLSILVIPSYLQTQSLSVVSAASSAATLSTEQLLTSALVLGGFTALGFGVSKWTKR</sequence>
<dbReference type="PIRSF" id="PIRSF037409">
    <property type="entry name" value="UCP037409_transporter"/>
    <property type="match status" value="1"/>
</dbReference>
<gene>
    <name evidence="2" type="ORF">HA299_07130</name>
</gene>
<reference evidence="2" key="1">
    <citation type="journal article" date="2020" name="bioRxiv">
        <title>A rank-normalized archaeal taxonomy based on genome phylogeny resolves widespread incomplete and uneven classifications.</title>
        <authorList>
            <person name="Rinke C."/>
            <person name="Chuvochina M."/>
            <person name="Mussig A.J."/>
            <person name="Chaumeil P.-A."/>
            <person name="Waite D.W."/>
            <person name="Whitman W.B."/>
            <person name="Parks D.H."/>
            <person name="Hugenholtz P."/>
        </authorList>
    </citation>
    <scope>NUCLEOTIDE SEQUENCE</scope>
    <source>
        <strain evidence="2">UBA12518</strain>
    </source>
</reference>
<keyword evidence="1" id="KW-1133">Transmembrane helix</keyword>
<dbReference type="AlphaFoldDB" id="A0A832RXY6"/>
<evidence type="ECO:0000256" key="1">
    <source>
        <dbReference type="SAM" id="Phobius"/>
    </source>
</evidence>
<proteinExistence type="predicted"/>
<feature type="transmembrane region" description="Helical" evidence="1">
    <location>
        <begin position="167"/>
        <end position="191"/>
    </location>
</feature>
<dbReference type="RefSeq" id="WP_042686812.1">
    <property type="nucleotide sequence ID" value="NZ_DUIH01000023.1"/>
</dbReference>
<protein>
    <submittedName>
        <fullName evidence="2">DUF2162 domain-containing protein</fullName>
    </submittedName>
</protein>
<keyword evidence="1" id="KW-0812">Transmembrane</keyword>
<dbReference type="Proteomes" id="UP000600363">
    <property type="component" value="Unassembled WGS sequence"/>
</dbReference>
<evidence type="ECO:0000313" key="2">
    <source>
        <dbReference type="EMBL" id="HIH70359.1"/>
    </source>
</evidence>
<name>A0A832RXY6_9EURY</name>
<dbReference type="Pfam" id="PF09930">
    <property type="entry name" value="DUF2162"/>
    <property type="match status" value="1"/>
</dbReference>
<dbReference type="InterPro" id="IPR017199">
    <property type="entry name" value="UCP037409_transporter"/>
</dbReference>
<feature type="transmembrane region" description="Helical" evidence="1">
    <location>
        <begin position="65"/>
        <end position="83"/>
    </location>
</feature>
<dbReference type="EMBL" id="DUIH01000023">
    <property type="protein sequence ID" value="HIH70359.1"/>
    <property type="molecule type" value="Genomic_DNA"/>
</dbReference>
<feature type="transmembrane region" description="Helical" evidence="1">
    <location>
        <begin position="104"/>
        <end position="126"/>
    </location>
</feature>